<feature type="domain" description="Thoeris protein ThsB TIR-like" evidence="1">
    <location>
        <begin position="7"/>
        <end position="108"/>
    </location>
</feature>
<comment type="caution">
    <text evidence="2">The sequence shown here is derived from an EMBL/GenBank/DDBJ whole genome shotgun (WGS) entry which is preliminary data.</text>
</comment>
<proteinExistence type="predicted"/>
<accession>A0A454HGZ7</accession>
<dbReference type="InterPro" id="IPR035897">
    <property type="entry name" value="Toll_tir_struct_dom_sf"/>
</dbReference>
<evidence type="ECO:0000313" key="2">
    <source>
        <dbReference type="EMBL" id="RHC06333.1"/>
    </source>
</evidence>
<dbReference type="Gene3D" id="3.40.50.10140">
    <property type="entry name" value="Toll/interleukin-1 receptor homology (TIR) domain"/>
    <property type="match status" value="1"/>
</dbReference>
<sequence>MQMRNVFVSYSHRLDQDVVDEFRRKFGNDKMVFSDRSLENKDLSYLSDDTIKNNYIRPQLRLSSVTIVLIGAETGGRWWVDWEIYCSLRKSAGNERNGILGILIPNKQHNIPQRILDNPDNSEIITMPKSAKELEDAIERVYLKRYHAPNLTRPLRQRNSHI</sequence>
<dbReference type="Pfam" id="PF08937">
    <property type="entry name" value="ThsB_TIR"/>
    <property type="match status" value="1"/>
</dbReference>
<organism evidence="2 3">
    <name type="scientific">Blautia obeum</name>
    <dbReference type="NCBI Taxonomy" id="40520"/>
    <lineage>
        <taxon>Bacteria</taxon>
        <taxon>Bacillati</taxon>
        <taxon>Bacillota</taxon>
        <taxon>Clostridia</taxon>
        <taxon>Lachnospirales</taxon>
        <taxon>Lachnospiraceae</taxon>
        <taxon>Blautia</taxon>
    </lineage>
</organism>
<name>A0A454HGZ7_9FIRM</name>
<dbReference type="InterPro" id="IPR015032">
    <property type="entry name" value="ThsB__TIR-like_domain"/>
</dbReference>
<dbReference type="Proteomes" id="UP000265808">
    <property type="component" value="Unassembled WGS sequence"/>
</dbReference>
<evidence type="ECO:0000313" key="3">
    <source>
        <dbReference type="Proteomes" id="UP000265808"/>
    </source>
</evidence>
<gene>
    <name evidence="2" type="ORF">DW859_10910</name>
</gene>
<dbReference type="EMBL" id="QSHL01000006">
    <property type="protein sequence ID" value="RHC06333.1"/>
    <property type="molecule type" value="Genomic_DNA"/>
</dbReference>
<evidence type="ECO:0000259" key="1">
    <source>
        <dbReference type="Pfam" id="PF08937"/>
    </source>
</evidence>
<dbReference type="AlphaFoldDB" id="A0A454HGZ7"/>
<protein>
    <recommendedName>
        <fullName evidence="1">Thoeris protein ThsB TIR-like domain-containing protein</fullName>
    </recommendedName>
</protein>
<reference evidence="2 3" key="1">
    <citation type="submission" date="2018-08" db="EMBL/GenBank/DDBJ databases">
        <title>A genome reference for cultivated species of the human gut microbiota.</title>
        <authorList>
            <person name="Zou Y."/>
            <person name="Xue W."/>
            <person name="Luo G."/>
        </authorList>
    </citation>
    <scope>NUCLEOTIDE SEQUENCE [LARGE SCALE GENOMIC DNA]</scope>
    <source>
        <strain evidence="2 3">AM37-4AC</strain>
    </source>
</reference>